<sequence length="104" mass="12114">MDDQPQAKPSIEPEYSPVGILIPSWNEFIEFAESLEDYEEKMDSFLREKYDSWKTNGWRSQATDRPLSKWQGTLKQIVKNFKTITIAPVEKLALPKIKPLQLQS</sequence>
<organism evidence="1 2">
    <name type="scientific">Cruoricaptor ignavus</name>
    <dbReference type="NCBI Taxonomy" id="1118202"/>
    <lineage>
        <taxon>Bacteria</taxon>
        <taxon>Pseudomonadati</taxon>
        <taxon>Bacteroidota</taxon>
        <taxon>Flavobacteriia</taxon>
        <taxon>Flavobacteriales</taxon>
        <taxon>Weeksellaceae</taxon>
        <taxon>Cruoricaptor</taxon>
    </lineage>
</organism>
<dbReference type="Proteomes" id="UP000593605">
    <property type="component" value="Chromosome"/>
</dbReference>
<protein>
    <submittedName>
        <fullName evidence="1">Uncharacterized protein</fullName>
    </submittedName>
</protein>
<dbReference type="RefSeq" id="WP_193439438.1">
    <property type="nucleotide sequence ID" value="NZ_CP063145.1"/>
</dbReference>
<gene>
    <name evidence="1" type="ORF">IMZ16_06950</name>
</gene>
<proteinExistence type="predicted"/>
<evidence type="ECO:0000313" key="1">
    <source>
        <dbReference type="EMBL" id="QOR73271.1"/>
    </source>
</evidence>
<name>A0A7M1T0I5_9FLAO</name>
<evidence type="ECO:0000313" key="2">
    <source>
        <dbReference type="Proteomes" id="UP000593605"/>
    </source>
</evidence>
<dbReference type="EMBL" id="CP063145">
    <property type="protein sequence ID" value="QOR73271.1"/>
    <property type="molecule type" value="Genomic_DNA"/>
</dbReference>
<dbReference type="KEGG" id="civ:IMZ16_06950"/>
<reference evidence="1 2" key="1">
    <citation type="submission" date="2020-10" db="EMBL/GenBank/DDBJ databases">
        <title>Complete genome of Cruoricapor ignavus strain M1214 isolated from the blood culture of a febrile patient.</title>
        <authorList>
            <person name="Guglielmino C.J.D."/>
        </authorList>
    </citation>
    <scope>NUCLEOTIDE SEQUENCE [LARGE SCALE GENOMIC DNA]</scope>
    <source>
        <strain evidence="1 2">M1214</strain>
    </source>
</reference>
<dbReference type="AlphaFoldDB" id="A0A7M1T0I5"/>
<accession>A0A7M1T0I5</accession>